<protein>
    <submittedName>
        <fullName evidence="3">Membrane protein</fullName>
    </submittedName>
</protein>
<gene>
    <name evidence="3" type="ORF">GCM10007878_20890</name>
</gene>
<keyword evidence="4" id="KW-1185">Reference proteome</keyword>
<sequence>MVDEKTTDGQKELSESDKRYWATNLRLIVGILCVWATVSYGFGLLLRPLLSGIIIGGVDLGFWFAQQGAIYTFLALVAFYAWRMNKLDDEFGLED</sequence>
<organism evidence="3 4">
    <name type="scientific">Marinospirillum insulare</name>
    <dbReference type="NCBI Taxonomy" id="217169"/>
    <lineage>
        <taxon>Bacteria</taxon>
        <taxon>Pseudomonadati</taxon>
        <taxon>Pseudomonadota</taxon>
        <taxon>Gammaproteobacteria</taxon>
        <taxon>Oceanospirillales</taxon>
        <taxon>Oceanospirillaceae</taxon>
        <taxon>Marinospirillum</taxon>
    </lineage>
</organism>
<keyword evidence="1" id="KW-1133">Transmembrane helix</keyword>
<dbReference type="NCBIfam" id="TIGR03647">
    <property type="entry name" value="Na_symport_sm"/>
    <property type="match status" value="1"/>
</dbReference>
<dbReference type="Pfam" id="PF13937">
    <property type="entry name" value="DUF4212"/>
    <property type="match status" value="1"/>
</dbReference>
<evidence type="ECO:0000256" key="1">
    <source>
        <dbReference type="SAM" id="Phobius"/>
    </source>
</evidence>
<accession>A0ABQ6A158</accession>
<feature type="transmembrane region" description="Helical" evidence="1">
    <location>
        <begin position="62"/>
        <end position="82"/>
    </location>
</feature>
<comment type="caution">
    <text evidence="3">The sequence shown here is derived from an EMBL/GenBank/DDBJ whole genome shotgun (WGS) entry which is preliminary data.</text>
</comment>
<keyword evidence="1" id="KW-0472">Membrane</keyword>
<reference evidence="4" key="1">
    <citation type="journal article" date="2019" name="Int. J. Syst. Evol. Microbiol.">
        <title>The Global Catalogue of Microorganisms (GCM) 10K type strain sequencing project: providing services to taxonomists for standard genome sequencing and annotation.</title>
        <authorList>
            <consortium name="The Broad Institute Genomics Platform"/>
            <consortium name="The Broad Institute Genome Sequencing Center for Infectious Disease"/>
            <person name="Wu L."/>
            <person name="Ma J."/>
        </authorList>
    </citation>
    <scope>NUCLEOTIDE SEQUENCE [LARGE SCALE GENOMIC DNA]</scope>
    <source>
        <strain evidence="4">NBRC 100033</strain>
    </source>
</reference>
<evidence type="ECO:0000313" key="4">
    <source>
        <dbReference type="Proteomes" id="UP001156682"/>
    </source>
</evidence>
<dbReference type="InterPro" id="IPR019886">
    <property type="entry name" value="Na_symporter_ssu"/>
</dbReference>
<feature type="transmembrane region" description="Helical" evidence="1">
    <location>
        <begin position="21"/>
        <end position="42"/>
    </location>
</feature>
<keyword evidence="1" id="KW-0812">Transmembrane</keyword>
<name>A0ABQ6A158_9GAMM</name>
<dbReference type="EMBL" id="BSOR01000036">
    <property type="protein sequence ID" value="GLR64651.1"/>
    <property type="molecule type" value="Genomic_DNA"/>
</dbReference>
<evidence type="ECO:0000259" key="2">
    <source>
        <dbReference type="Pfam" id="PF13937"/>
    </source>
</evidence>
<feature type="domain" description="Sodium symporter small subunit" evidence="2">
    <location>
        <begin position="18"/>
        <end position="93"/>
    </location>
</feature>
<proteinExistence type="predicted"/>
<dbReference type="Proteomes" id="UP001156682">
    <property type="component" value="Unassembled WGS sequence"/>
</dbReference>
<dbReference type="RefSeq" id="WP_027851820.1">
    <property type="nucleotide sequence ID" value="NZ_BSOR01000036.1"/>
</dbReference>
<evidence type="ECO:0000313" key="3">
    <source>
        <dbReference type="EMBL" id="GLR64651.1"/>
    </source>
</evidence>